<dbReference type="Pfam" id="PF07847">
    <property type="entry name" value="PCO_ADO"/>
    <property type="match status" value="1"/>
</dbReference>
<dbReference type="GO" id="GO:0005739">
    <property type="term" value="C:mitochondrion"/>
    <property type="evidence" value="ECO:0007669"/>
    <property type="project" value="TreeGrafter"/>
</dbReference>
<keyword evidence="1" id="KW-0479">Metal-binding</keyword>
<dbReference type="InterPro" id="IPR012864">
    <property type="entry name" value="PCO/ADO"/>
</dbReference>
<dbReference type="PANTHER" id="PTHR22966:SF61">
    <property type="entry name" value="2-AMINOETHANETHIOL DIOXYGENASE"/>
    <property type="match status" value="1"/>
</dbReference>
<evidence type="ECO:0000256" key="1">
    <source>
        <dbReference type="ARBA" id="ARBA00022723"/>
    </source>
</evidence>
<accession>A0A653C8R3</accession>
<dbReference type="CDD" id="cd20289">
    <property type="entry name" value="cupin_ADO"/>
    <property type="match status" value="1"/>
</dbReference>
<dbReference type="InterPro" id="IPR014710">
    <property type="entry name" value="RmlC-like_jellyroll"/>
</dbReference>
<dbReference type="InterPro" id="IPR011051">
    <property type="entry name" value="RmlC_Cupin_sf"/>
</dbReference>
<dbReference type="Gene3D" id="2.60.120.10">
    <property type="entry name" value="Jelly Rolls"/>
    <property type="match status" value="1"/>
</dbReference>
<evidence type="ECO:0000256" key="3">
    <source>
        <dbReference type="ARBA" id="ARBA00023004"/>
    </source>
</evidence>
<keyword evidence="3" id="KW-0408">Iron</keyword>
<name>A0A653C8R3_CALMS</name>
<sequence>MASHINSVLKQAILTFTSKPELFTPNLNALAALLDKTTAEDVNLQPQFSTESLWSRPGKAPVTCIDIYEDQNITMGIFILKPGGHLPLHNHPEMYGLIKVISGKVRITSYSLNTPKTLEVDRRSFKDDPPPALVFSRKKILTAELVSSEIVDTSSKPCMLEPNDKNLHEIESVDGPAAFLDILAPPYSTLIPNNGPRLCSYFAVLSQVSPNVFKLQEIKSPSWYWNDMFPYTGPEPKL</sequence>
<dbReference type="OrthoDB" id="271433at2759"/>
<organism evidence="4 5">
    <name type="scientific">Callosobruchus maculatus</name>
    <name type="common">Southern cowpea weevil</name>
    <name type="synonym">Pulse bruchid</name>
    <dbReference type="NCBI Taxonomy" id="64391"/>
    <lineage>
        <taxon>Eukaryota</taxon>
        <taxon>Metazoa</taxon>
        <taxon>Ecdysozoa</taxon>
        <taxon>Arthropoda</taxon>
        <taxon>Hexapoda</taxon>
        <taxon>Insecta</taxon>
        <taxon>Pterygota</taxon>
        <taxon>Neoptera</taxon>
        <taxon>Endopterygota</taxon>
        <taxon>Coleoptera</taxon>
        <taxon>Polyphaga</taxon>
        <taxon>Cucujiformia</taxon>
        <taxon>Chrysomeloidea</taxon>
        <taxon>Chrysomelidae</taxon>
        <taxon>Bruchinae</taxon>
        <taxon>Bruchini</taxon>
        <taxon>Callosobruchus</taxon>
    </lineage>
</organism>
<proteinExistence type="predicted"/>
<evidence type="ECO:0008006" key="6">
    <source>
        <dbReference type="Google" id="ProtNLM"/>
    </source>
</evidence>
<dbReference type="EMBL" id="CAACVG010007223">
    <property type="protein sequence ID" value="VEN44307.1"/>
    <property type="molecule type" value="Genomic_DNA"/>
</dbReference>
<dbReference type="SUPFAM" id="SSF51182">
    <property type="entry name" value="RmlC-like cupins"/>
    <property type="match status" value="1"/>
</dbReference>
<evidence type="ECO:0000313" key="4">
    <source>
        <dbReference type="EMBL" id="VEN44307.1"/>
    </source>
</evidence>
<gene>
    <name evidence="4" type="ORF">CALMAC_LOCUS7145</name>
</gene>
<dbReference type="AlphaFoldDB" id="A0A653C8R3"/>
<reference evidence="4 5" key="1">
    <citation type="submission" date="2019-01" db="EMBL/GenBank/DDBJ databases">
        <authorList>
            <person name="Sayadi A."/>
        </authorList>
    </citation>
    <scope>NUCLEOTIDE SEQUENCE [LARGE SCALE GENOMIC DNA]</scope>
</reference>
<dbReference type="Proteomes" id="UP000410492">
    <property type="component" value="Unassembled WGS sequence"/>
</dbReference>
<keyword evidence="2" id="KW-0560">Oxidoreductase</keyword>
<protein>
    <recommendedName>
        <fullName evidence="6">2-aminoethanethiol dioxygenase</fullName>
    </recommendedName>
</protein>
<evidence type="ECO:0000313" key="5">
    <source>
        <dbReference type="Proteomes" id="UP000410492"/>
    </source>
</evidence>
<keyword evidence="5" id="KW-1185">Reference proteome</keyword>
<dbReference type="GO" id="GO:0046872">
    <property type="term" value="F:metal ion binding"/>
    <property type="evidence" value="ECO:0007669"/>
    <property type="project" value="UniProtKB-KW"/>
</dbReference>
<dbReference type="PANTHER" id="PTHR22966">
    <property type="entry name" value="2-AMINOETHANETHIOL DIOXYGENASE"/>
    <property type="match status" value="1"/>
</dbReference>
<evidence type="ECO:0000256" key="2">
    <source>
        <dbReference type="ARBA" id="ARBA00023002"/>
    </source>
</evidence>
<dbReference type="GO" id="GO:0016702">
    <property type="term" value="F:oxidoreductase activity, acting on single donors with incorporation of molecular oxygen, incorporation of two atoms of oxygen"/>
    <property type="evidence" value="ECO:0007669"/>
    <property type="project" value="InterPro"/>
</dbReference>